<gene>
    <name evidence="2" type="primary">79</name>
    <name evidence="2" type="ORF">SEA_PUMPERNICKEL_79</name>
</gene>
<dbReference type="GeneID" id="80019719"/>
<evidence type="ECO:0000256" key="1">
    <source>
        <dbReference type="SAM" id="Phobius"/>
    </source>
</evidence>
<keyword evidence="1" id="KW-1133">Transmembrane helix</keyword>
<feature type="transmembrane region" description="Helical" evidence="1">
    <location>
        <begin position="44"/>
        <end position="68"/>
    </location>
</feature>
<dbReference type="RefSeq" id="YP_010755110.1">
    <property type="nucleotide sequence ID" value="NC_073468.1"/>
</dbReference>
<dbReference type="KEGG" id="vg:80019719"/>
<keyword evidence="3" id="KW-1185">Reference proteome</keyword>
<dbReference type="Proteomes" id="UP000827768">
    <property type="component" value="Segment"/>
</dbReference>
<keyword evidence="1" id="KW-0472">Membrane</keyword>
<proteinExistence type="predicted"/>
<evidence type="ECO:0000313" key="3">
    <source>
        <dbReference type="Proteomes" id="UP000827768"/>
    </source>
</evidence>
<accession>A0AAE8Y725</accession>
<dbReference type="Pfam" id="PF07098">
    <property type="entry name" value="DUF1360"/>
    <property type="match status" value="1"/>
</dbReference>
<sequence>MIDLVSFLILILAGYRLTRLIIEDEILDTPREWVRSKFKPNGKVDYLLGCPWCVGFWIALIIAIMYLVIPTAMMVVALPFALSAAIGLIYQKVG</sequence>
<name>A0AAE8Y725_9CAUD</name>
<evidence type="ECO:0000313" key="2">
    <source>
        <dbReference type="EMBL" id="UDL15870.1"/>
    </source>
</evidence>
<reference evidence="2" key="1">
    <citation type="submission" date="2021-09" db="EMBL/GenBank/DDBJ databases">
        <authorList>
            <person name="Andersen S.H."/>
            <person name="Beall E.A."/>
            <person name="Cappelle B."/>
            <person name="Falteisek K.J."/>
            <person name="Fenske B.A."/>
            <person name="Gansluckner N.W."/>
            <person name="Gilbertson S.M."/>
            <person name="Krings K.J."/>
            <person name="Mobeck M."/>
            <person name="Odeku J.O."/>
            <person name="Poncelet M.E."/>
            <person name="Rohr J.R."/>
            <person name="Rolands L."/>
            <person name="Whipple C.D."/>
            <person name="Whipple E.M."/>
            <person name="Spring A.M."/>
            <person name="Klyczek K."/>
            <person name="Garlena R.A."/>
            <person name="Russell D.A."/>
            <person name="Pope W.H."/>
            <person name="Jacobs-Sera D."/>
            <person name="Hatfull G.F."/>
        </authorList>
    </citation>
    <scope>NUCLEOTIDE SEQUENCE</scope>
</reference>
<organism evidence="2 3">
    <name type="scientific">Microbacterium phage Pumpernickel</name>
    <dbReference type="NCBI Taxonomy" id="2885983"/>
    <lineage>
        <taxon>Viruses</taxon>
        <taxon>Duplodnaviria</taxon>
        <taxon>Heunggongvirae</taxon>
        <taxon>Uroviricota</taxon>
        <taxon>Caudoviricetes</taxon>
        <taxon>Pumpernickelvirus</taxon>
        <taxon>Pumpernickelvirus pumpernickel</taxon>
    </lineage>
</organism>
<protein>
    <submittedName>
        <fullName evidence="2">Membrane protein</fullName>
    </submittedName>
</protein>
<feature type="transmembrane region" description="Helical" evidence="1">
    <location>
        <begin position="75"/>
        <end position="93"/>
    </location>
</feature>
<dbReference type="EMBL" id="OK040790">
    <property type="protein sequence ID" value="UDL15870.1"/>
    <property type="molecule type" value="Genomic_DNA"/>
</dbReference>
<dbReference type="InterPro" id="IPR010773">
    <property type="entry name" value="Mycophage_PG1_Gp7"/>
</dbReference>
<keyword evidence="1" id="KW-0812">Transmembrane</keyword>